<dbReference type="Proteomes" id="UP000815677">
    <property type="component" value="Unassembled WGS sequence"/>
</dbReference>
<accession>A0ABQ0M083</accession>
<name>A0ABQ0M083_MYCCL</name>
<keyword evidence="2" id="KW-1185">Reference proteome</keyword>
<organism evidence="1 2">
    <name type="scientific">Mycena chlorophos</name>
    <name type="common">Agaric fungus</name>
    <name type="synonym">Agaricus chlorophos</name>
    <dbReference type="NCBI Taxonomy" id="658473"/>
    <lineage>
        <taxon>Eukaryota</taxon>
        <taxon>Fungi</taxon>
        <taxon>Dikarya</taxon>
        <taxon>Basidiomycota</taxon>
        <taxon>Agaricomycotina</taxon>
        <taxon>Agaricomycetes</taxon>
        <taxon>Agaricomycetidae</taxon>
        <taxon>Agaricales</taxon>
        <taxon>Marasmiineae</taxon>
        <taxon>Mycenaceae</taxon>
        <taxon>Mycena</taxon>
    </lineage>
</organism>
<evidence type="ECO:0000313" key="1">
    <source>
        <dbReference type="EMBL" id="GAT56637.1"/>
    </source>
</evidence>
<proteinExistence type="predicted"/>
<dbReference type="EMBL" id="DF849320">
    <property type="protein sequence ID" value="GAT56637.1"/>
    <property type="molecule type" value="Genomic_DNA"/>
</dbReference>
<protein>
    <submittedName>
        <fullName evidence="1">Uncharacterized protein</fullName>
    </submittedName>
</protein>
<gene>
    <name evidence="1" type="ORF">MCHLO_13266</name>
</gene>
<sequence>MTAATACHDESSREAGLQPSMNASFKQATMTMNAFAQAAILLAAAAASTTNAYTWPSPQLDALESAMTSSGLMGTSSTTSSTCVRMHPSRRVRLQGGRPLQIGYGRPTILRRITSLRRLAGRDYPFCGGAGTAGERRRTRLA</sequence>
<reference evidence="1" key="1">
    <citation type="submission" date="2014-09" db="EMBL/GenBank/DDBJ databases">
        <title>Genome sequence of the luminous mushroom Mycena chlorophos for searching fungal bioluminescence genes.</title>
        <authorList>
            <person name="Tanaka Y."/>
            <person name="Kasuga D."/>
            <person name="Oba Y."/>
            <person name="Hase S."/>
            <person name="Sato K."/>
            <person name="Oba Y."/>
            <person name="Sakakibara Y."/>
        </authorList>
    </citation>
    <scope>NUCLEOTIDE SEQUENCE</scope>
</reference>
<evidence type="ECO:0000313" key="2">
    <source>
        <dbReference type="Proteomes" id="UP000815677"/>
    </source>
</evidence>